<dbReference type="InterPro" id="IPR011913">
    <property type="entry name" value="RfaE_dom_I"/>
</dbReference>
<keyword evidence="5 12" id="KW-0548">Nucleotidyltransferase</keyword>
<comment type="catalytic activity">
    <reaction evidence="11 12">
        <text>D-glycero-beta-D-manno-heptose 1-phosphate + ATP + H(+) = ADP-D-glycero-beta-D-manno-heptose + diphosphate</text>
        <dbReference type="Rhea" id="RHEA:27465"/>
        <dbReference type="ChEBI" id="CHEBI:15378"/>
        <dbReference type="ChEBI" id="CHEBI:30616"/>
        <dbReference type="ChEBI" id="CHEBI:33019"/>
        <dbReference type="ChEBI" id="CHEBI:59967"/>
        <dbReference type="ChEBI" id="CHEBI:61593"/>
        <dbReference type="EC" id="2.7.7.70"/>
    </reaction>
</comment>
<evidence type="ECO:0000256" key="11">
    <source>
        <dbReference type="ARBA" id="ARBA00047428"/>
    </source>
</evidence>
<dbReference type="GO" id="GO:0033786">
    <property type="term" value="F:heptose-1-phosphate adenylyltransferase activity"/>
    <property type="evidence" value="ECO:0007669"/>
    <property type="project" value="UniProtKB-UniRule"/>
</dbReference>
<evidence type="ECO:0000256" key="6">
    <source>
        <dbReference type="ARBA" id="ARBA00022741"/>
    </source>
</evidence>
<evidence type="ECO:0000259" key="14">
    <source>
        <dbReference type="Pfam" id="PF01467"/>
    </source>
</evidence>
<evidence type="ECO:0000256" key="8">
    <source>
        <dbReference type="ARBA" id="ARBA00022840"/>
    </source>
</evidence>
<feature type="region of interest" description="Cytidylyltransferase" evidence="12">
    <location>
        <begin position="342"/>
        <end position="472"/>
    </location>
</feature>
<keyword evidence="6 12" id="KW-0547">Nucleotide-binding</keyword>
<comment type="function">
    <text evidence="1 12">Catalyzes the phosphorylation of D-glycero-D-manno-heptose 7-phosphate at the C-1 position to selectively form D-glycero-beta-D-manno-heptose-1,7-bisphosphate.</text>
</comment>
<dbReference type="SUPFAM" id="SSF53613">
    <property type="entry name" value="Ribokinase-like"/>
    <property type="match status" value="1"/>
</dbReference>
<evidence type="ECO:0000256" key="1">
    <source>
        <dbReference type="ARBA" id="ARBA00002319"/>
    </source>
</evidence>
<feature type="region of interest" description="Ribokinase" evidence="12">
    <location>
        <begin position="1"/>
        <end position="318"/>
    </location>
</feature>
<evidence type="ECO:0000256" key="5">
    <source>
        <dbReference type="ARBA" id="ARBA00022695"/>
    </source>
</evidence>
<evidence type="ECO:0000256" key="3">
    <source>
        <dbReference type="ARBA" id="ARBA00004713"/>
    </source>
</evidence>
<sequence>MAVEQIKVLVVGDLMLDKYIWGSANRLSPEAPVPVVKIEEESFSLGGACNVANNLIAMEAFVSIYGVVGDDAEGEVLHDFLVSKGIDSHCYKSNRPTTTKMRIMAAKHQMLRLDKESSLPLEPQIYETMLNDIQINIATYHCMILSDYLKGVLSPDFTQKLIKLANNFDIPVLCDPKGSDYTKYKYATLLTPNKKEAMEATHIHIHDDKTLLEALLKMRQTCNLTYPLITLSEEGIAYLDGNSNLYKKPTIAKEVYDVSGAGDTVIAALALQLAKGESIEEATKFANAAAAVVIGKIGSATATLQEIRDYLAPKRIVRDARAKIITNFSEIKENIGDKKVVFTNGCFDILHYGHVSYLEKARKLGDVLIVGLNSDDSIRRLKGKDRPINTQEDRAFILASLACVSYVIIFDEDTPKNLIMQIRPHVLVKGADYKDKVVVGAEYANSLQLIDFIDNKSTTKIIDKIQQQIKDK</sequence>
<comment type="caution">
    <text evidence="15">The sequence shown here is derived from an EMBL/GenBank/DDBJ whole genome shotgun (WGS) entry which is preliminary data.</text>
</comment>
<feature type="binding site" evidence="12">
    <location>
        <begin position="193"/>
        <end position="196"/>
    </location>
    <ligand>
        <name>ATP</name>
        <dbReference type="ChEBI" id="CHEBI:30616"/>
    </ligand>
</feature>
<evidence type="ECO:0000259" key="13">
    <source>
        <dbReference type="Pfam" id="PF00294"/>
    </source>
</evidence>
<comment type="catalytic activity">
    <reaction evidence="12">
        <text>D-glycero-beta-D-manno-heptose 7-phosphate + ATP = D-glycero-beta-D-manno-heptose 1,7-bisphosphate + ADP + H(+)</text>
        <dbReference type="Rhea" id="RHEA:27473"/>
        <dbReference type="ChEBI" id="CHEBI:15378"/>
        <dbReference type="ChEBI" id="CHEBI:30616"/>
        <dbReference type="ChEBI" id="CHEBI:60204"/>
        <dbReference type="ChEBI" id="CHEBI:60208"/>
        <dbReference type="ChEBI" id="CHEBI:456216"/>
        <dbReference type="EC" id="2.7.1.167"/>
    </reaction>
</comment>
<dbReference type="GO" id="GO:0016773">
    <property type="term" value="F:phosphotransferase activity, alcohol group as acceptor"/>
    <property type="evidence" value="ECO:0007669"/>
    <property type="project" value="InterPro"/>
</dbReference>
<dbReference type="InterPro" id="IPR002173">
    <property type="entry name" value="Carboh/pur_kinase_PfkB_CS"/>
</dbReference>
<dbReference type="Pfam" id="PF00294">
    <property type="entry name" value="PfkB"/>
    <property type="match status" value="1"/>
</dbReference>
<comment type="pathway">
    <text evidence="12">Nucleotide-sugar biosynthesis; ADP-L-glycero-beta-D-manno-heptose biosynthesis; ADP-L-glycero-beta-D-manno-heptose from D-glycero-beta-D-manno-heptose 7-phosphate: step 1/4.</text>
</comment>
<name>A0A4U8SAM2_9HELI</name>
<accession>A0A4U8SAM2</accession>
<dbReference type="GO" id="GO:0009244">
    <property type="term" value="P:lipopolysaccharide core region biosynthetic process"/>
    <property type="evidence" value="ECO:0007669"/>
    <property type="project" value="UniProtKB-UniPathway"/>
</dbReference>
<dbReference type="InterPro" id="IPR004821">
    <property type="entry name" value="Cyt_trans-like"/>
</dbReference>
<proteinExistence type="inferred from homology"/>
<comment type="subunit">
    <text evidence="12">Homodimer.</text>
</comment>
<dbReference type="EMBL" id="JRPL02000013">
    <property type="protein sequence ID" value="TLD82981.1"/>
    <property type="molecule type" value="Genomic_DNA"/>
</dbReference>
<dbReference type="HAMAP" id="MF_01603">
    <property type="entry name" value="HldE"/>
    <property type="match status" value="1"/>
</dbReference>
<evidence type="ECO:0000256" key="12">
    <source>
        <dbReference type="HAMAP-Rule" id="MF_01603"/>
    </source>
</evidence>
<dbReference type="UniPathway" id="UPA00356">
    <property type="reaction ID" value="UER00437"/>
</dbReference>
<organism evidence="15 16">
    <name type="scientific">Helicobacter trogontum</name>
    <dbReference type="NCBI Taxonomy" id="50960"/>
    <lineage>
        <taxon>Bacteria</taxon>
        <taxon>Pseudomonadati</taxon>
        <taxon>Campylobacterota</taxon>
        <taxon>Epsilonproteobacteria</taxon>
        <taxon>Campylobacterales</taxon>
        <taxon>Helicobacteraceae</taxon>
        <taxon>Helicobacter</taxon>
    </lineage>
</organism>
<dbReference type="InterPro" id="IPR011611">
    <property type="entry name" value="PfkB_dom"/>
</dbReference>
<feature type="domain" description="Cytidyltransferase-like" evidence="14">
    <location>
        <begin position="342"/>
        <end position="436"/>
    </location>
</feature>
<feature type="domain" description="Carbohydrate kinase PfkB" evidence="13">
    <location>
        <begin position="7"/>
        <end position="302"/>
    </location>
</feature>
<keyword evidence="7 12" id="KW-0418">Kinase</keyword>
<dbReference type="GO" id="GO:0033785">
    <property type="term" value="F:heptose 7-phosphate kinase activity"/>
    <property type="evidence" value="ECO:0007669"/>
    <property type="project" value="UniProtKB-UniRule"/>
</dbReference>
<dbReference type="RefSeq" id="WP_034346449.1">
    <property type="nucleotide sequence ID" value="NZ_FZNG01000003.1"/>
</dbReference>
<evidence type="ECO:0000256" key="7">
    <source>
        <dbReference type="ARBA" id="ARBA00022777"/>
    </source>
</evidence>
<dbReference type="InterPro" id="IPR023030">
    <property type="entry name" value="Bifunc_HldE"/>
</dbReference>
<keyword evidence="9 12" id="KW-0511">Multifunctional enzyme</keyword>
<dbReference type="GO" id="GO:0097171">
    <property type="term" value="P:ADP-L-glycero-beta-D-manno-heptose biosynthetic process"/>
    <property type="evidence" value="ECO:0007669"/>
    <property type="project" value="UniProtKB-UniPathway"/>
</dbReference>
<dbReference type="Gene3D" id="3.40.50.620">
    <property type="entry name" value="HUPs"/>
    <property type="match status" value="1"/>
</dbReference>
<protein>
    <recommendedName>
        <fullName evidence="12">Bifunctional protein HldE</fullName>
    </recommendedName>
    <domain>
        <recommendedName>
            <fullName evidence="12">D-beta-D-heptose 7-phosphate kinase</fullName>
            <ecNumber evidence="12">2.7.1.167</ecNumber>
        </recommendedName>
        <alternativeName>
            <fullName evidence="12">D-beta-D-heptose 7-phosphotransferase</fullName>
        </alternativeName>
        <alternativeName>
            <fullName evidence="12">D-glycero-beta-D-manno-heptose-7-phosphate kinase</fullName>
        </alternativeName>
    </domain>
    <domain>
        <recommendedName>
            <fullName evidence="12">D-beta-D-heptose 1-phosphate adenylyltransferase</fullName>
            <ecNumber evidence="12">2.7.7.70</ecNumber>
        </recommendedName>
        <alternativeName>
            <fullName evidence="12">D-glycero-beta-D-manno-heptose 1-phosphate adenylyltransferase</fullName>
        </alternativeName>
    </domain>
</protein>
<dbReference type="InterPro" id="IPR029056">
    <property type="entry name" value="Ribokinase-like"/>
</dbReference>
<dbReference type="PANTHER" id="PTHR46969:SF1">
    <property type="entry name" value="BIFUNCTIONAL PROTEIN HLDE"/>
    <property type="match status" value="1"/>
</dbReference>
<keyword evidence="4 12" id="KW-0808">Transferase</keyword>
<comment type="pathway">
    <text evidence="12">Nucleotide-sugar biosynthesis; ADP-L-glycero-beta-D-manno-heptose biosynthesis; ADP-L-glycero-beta-D-manno-heptose from D-glycero-beta-D-manno-heptose 7-phosphate: step 3/4.</text>
</comment>
<comment type="pathway">
    <text evidence="3">Bacterial outer membrane biogenesis; LPS core biosynthesis.</text>
</comment>
<dbReference type="GO" id="GO:0005829">
    <property type="term" value="C:cytosol"/>
    <property type="evidence" value="ECO:0007669"/>
    <property type="project" value="TreeGrafter"/>
</dbReference>
<comment type="similarity">
    <text evidence="12">In the N-terminal section; belongs to the carbohydrate kinase PfkB family.</text>
</comment>
<dbReference type="Gene3D" id="3.40.1190.20">
    <property type="match status" value="1"/>
</dbReference>
<dbReference type="SUPFAM" id="SSF52374">
    <property type="entry name" value="Nucleotidylyl transferase"/>
    <property type="match status" value="1"/>
</dbReference>
<dbReference type="UniPathway" id="UPA00958"/>
<evidence type="ECO:0000256" key="9">
    <source>
        <dbReference type="ARBA" id="ARBA00023268"/>
    </source>
</evidence>
<dbReference type="NCBIfam" id="TIGR02198">
    <property type="entry name" value="rfaE_dom_I"/>
    <property type="match status" value="1"/>
</dbReference>
<evidence type="ECO:0000313" key="16">
    <source>
        <dbReference type="Proteomes" id="UP000029878"/>
    </source>
</evidence>
<dbReference type="InterPro" id="IPR011914">
    <property type="entry name" value="RfaE_dom_II"/>
</dbReference>
<dbReference type="EC" id="2.7.1.167" evidence="12"/>
<dbReference type="CDD" id="cd01172">
    <property type="entry name" value="RfaE_like"/>
    <property type="match status" value="1"/>
</dbReference>
<dbReference type="PROSITE" id="PS00584">
    <property type="entry name" value="PFKB_KINASES_2"/>
    <property type="match status" value="1"/>
</dbReference>
<dbReference type="AlphaFoldDB" id="A0A4U8SAM2"/>
<dbReference type="PANTHER" id="PTHR46969">
    <property type="entry name" value="BIFUNCTIONAL PROTEIN HLDE"/>
    <property type="match status" value="1"/>
</dbReference>
<keyword evidence="10 12" id="KW-0119">Carbohydrate metabolism</keyword>
<comment type="similarity">
    <text evidence="12">In the C-terminal section; belongs to the cytidylyltransferase family.</text>
</comment>
<evidence type="ECO:0000256" key="10">
    <source>
        <dbReference type="ARBA" id="ARBA00023277"/>
    </source>
</evidence>
<feature type="active site" evidence="12">
    <location>
        <position position="263"/>
    </location>
</feature>
<dbReference type="InterPro" id="IPR014729">
    <property type="entry name" value="Rossmann-like_a/b/a_fold"/>
</dbReference>
<keyword evidence="8 12" id="KW-0067">ATP-binding</keyword>
<gene>
    <name evidence="15" type="primary">rfaE1</name>
    <name evidence="12" type="synonym">hldE</name>
    <name evidence="15" type="ORF">LS81_006465</name>
</gene>
<reference evidence="15 16" key="1">
    <citation type="journal article" date="2014" name="Genome Announc.">
        <title>Draft genome sequences of eight enterohepatic helicobacter species isolated from both laboratory and wild rodents.</title>
        <authorList>
            <person name="Sheh A."/>
            <person name="Shen Z."/>
            <person name="Fox J.G."/>
        </authorList>
    </citation>
    <scope>NUCLEOTIDE SEQUENCE [LARGE SCALE GENOMIC DNA]</scope>
    <source>
        <strain evidence="15 16">ATCC 700114</strain>
    </source>
</reference>
<dbReference type="OrthoDB" id="9802794at2"/>
<dbReference type="NCBIfam" id="TIGR02199">
    <property type="entry name" value="rfaE_dom_II"/>
    <property type="match status" value="1"/>
</dbReference>
<dbReference type="Proteomes" id="UP000029878">
    <property type="component" value="Unassembled WGS sequence"/>
</dbReference>
<comment type="function">
    <text evidence="2 12">Catalyzes the ADP transfer from ATP to D-glycero-beta-D-manno-heptose 1-phosphate, yielding ADP-D-glycero-beta-D-manno-heptose.</text>
</comment>
<evidence type="ECO:0000313" key="15">
    <source>
        <dbReference type="EMBL" id="TLD82981.1"/>
    </source>
</evidence>
<dbReference type="NCBIfam" id="TIGR00125">
    <property type="entry name" value="cyt_tran_rel"/>
    <property type="match status" value="1"/>
</dbReference>
<evidence type="ECO:0000256" key="4">
    <source>
        <dbReference type="ARBA" id="ARBA00022679"/>
    </source>
</evidence>
<evidence type="ECO:0000256" key="2">
    <source>
        <dbReference type="ARBA" id="ARBA00003753"/>
    </source>
</evidence>
<dbReference type="GO" id="GO:0005524">
    <property type="term" value="F:ATP binding"/>
    <property type="evidence" value="ECO:0007669"/>
    <property type="project" value="UniProtKB-UniRule"/>
</dbReference>
<dbReference type="Pfam" id="PF01467">
    <property type="entry name" value="CTP_transf_like"/>
    <property type="match status" value="1"/>
</dbReference>
<dbReference type="EC" id="2.7.7.70" evidence="12"/>